<dbReference type="EMBL" id="SRYA01000015">
    <property type="protein sequence ID" value="TGY96562.1"/>
    <property type="molecule type" value="Genomic_DNA"/>
</dbReference>
<name>A0AC61RXS7_9FIRM</name>
<accession>A0AC61RXS7</accession>
<dbReference type="Proteomes" id="UP000304953">
    <property type="component" value="Unassembled WGS sequence"/>
</dbReference>
<proteinExistence type="predicted"/>
<keyword evidence="2" id="KW-1185">Reference proteome</keyword>
<organism evidence="1 2">
    <name type="scientific">Petralouisia muris</name>
    <dbReference type="NCBI Taxonomy" id="3032872"/>
    <lineage>
        <taxon>Bacteria</taxon>
        <taxon>Bacillati</taxon>
        <taxon>Bacillota</taxon>
        <taxon>Clostridia</taxon>
        <taxon>Lachnospirales</taxon>
        <taxon>Lachnospiraceae</taxon>
        <taxon>Petralouisia</taxon>
    </lineage>
</organism>
<reference evidence="1" key="1">
    <citation type="submission" date="2019-04" db="EMBL/GenBank/DDBJ databases">
        <title>Microbes associate with the intestines of laboratory mice.</title>
        <authorList>
            <person name="Navarre W."/>
            <person name="Wong E."/>
            <person name="Huang K."/>
            <person name="Tropini C."/>
            <person name="Ng K."/>
            <person name="Yu B."/>
        </authorList>
    </citation>
    <scope>NUCLEOTIDE SEQUENCE</scope>
    <source>
        <strain evidence="1">NM01_1-7b</strain>
    </source>
</reference>
<comment type="caution">
    <text evidence="1">The sequence shown here is derived from an EMBL/GenBank/DDBJ whole genome shotgun (WGS) entry which is preliminary data.</text>
</comment>
<protein>
    <submittedName>
        <fullName evidence="1">Amino acid adenylation domain-containing protein</fullName>
    </submittedName>
</protein>
<evidence type="ECO:0000313" key="2">
    <source>
        <dbReference type="Proteomes" id="UP000304953"/>
    </source>
</evidence>
<gene>
    <name evidence="1" type="ORF">E5329_09300</name>
</gene>
<evidence type="ECO:0000313" key="1">
    <source>
        <dbReference type="EMBL" id="TGY96562.1"/>
    </source>
</evidence>
<sequence>MINVLEYLEETAGKYPNKEAFADENTSCTWQELQERARRIGSSLAGRTEPGKPVAVWMEKSVHAVAAFLGIVYSGCFYVMLDKKQPLSRIRQILDTLEQPLVIADGEQGKEREKLNQAGDPERGFQVLDYEVLEKKQADSNVLKEIRNTLTDTAPLYGIFTSGSTGVPKGVVVSHRSVIDFINYFTVNFGITEQDVIGNQAPFDFDVSVKDIYSALKTGASVQIIPKRIFSFPTQLLDYLCEKRITTLIWAVSALCIVSELKGFSYRVPDTVNKVLFSGEVMPVHHLNIWRQFLPDAMYVNLYGPTEITCNCTYYVIDREFEPGETIPIGRPFQNEKAFLLDEEDRLVEQPRIRGEICVSGTALSLGYYNNREQTEKAFVQNPLNRQYSETIYRTGDLGYYNEQGELCYATRKDFQIKHMGHRIELGEIEKAMEKAGNVSRVCCVYDEISGKIIAFYEGTAEKRAIVKELRELIPAFMIPNVFCRKEGLPITKNGKIDRAALKKSYQKELQ</sequence>